<organism evidence="1 2">
    <name type="scientific">Vairimorpha necatrix</name>
    <dbReference type="NCBI Taxonomy" id="6039"/>
    <lineage>
        <taxon>Eukaryota</taxon>
        <taxon>Fungi</taxon>
        <taxon>Fungi incertae sedis</taxon>
        <taxon>Microsporidia</taxon>
        <taxon>Nosematidae</taxon>
        <taxon>Vairimorpha</taxon>
    </lineage>
</organism>
<keyword evidence="2" id="KW-1185">Reference proteome</keyword>
<name>A0AAX4JF31_9MICR</name>
<dbReference type="EMBL" id="CP142733">
    <property type="protein sequence ID" value="WUR04386.1"/>
    <property type="molecule type" value="Genomic_DNA"/>
</dbReference>
<proteinExistence type="predicted"/>
<dbReference type="KEGG" id="vnx:VNE69_08141"/>
<gene>
    <name evidence="1" type="ORF">VNE69_08141</name>
</gene>
<reference evidence="1" key="1">
    <citation type="journal article" date="2024" name="BMC Genomics">
        <title>Functional annotation of a divergent genome using sequence and structure-based similarity.</title>
        <authorList>
            <person name="Svedberg D."/>
            <person name="Winiger R.R."/>
            <person name="Berg A."/>
            <person name="Sharma H."/>
            <person name="Tellgren-Roth C."/>
            <person name="Debrunner-Vossbrinck B.A."/>
            <person name="Vossbrinck C.R."/>
            <person name="Barandun J."/>
        </authorList>
    </citation>
    <scope>NUCLEOTIDE SEQUENCE</scope>
    <source>
        <strain evidence="1">Illinois isolate</strain>
    </source>
</reference>
<accession>A0AAX4JF31</accession>
<protein>
    <submittedName>
        <fullName evidence="1">Uncharacterized protein</fullName>
    </submittedName>
</protein>
<evidence type="ECO:0000313" key="2">
    <source>
        <dbReference type="Proteomes" id="UP001334084"/>
    </source>
</evidence>
<dbReference type="RefSeq" id="XP_065330531.1">
    <property type="nucleotide sequence ID" value="XM_065474459.1"/>
</dbReference>
<evidence type="ECO:0000313" key="1">
    <source>
        <dbReference type="EMBL" id="WUR04386.1"/>
    </source>
</evidence>
<dbReference type="GeneID" id="90542217"/>
<dbReference type="AlphaFoldDB" id="A0AAX4JF31"/>
<sequence length="129" mass="14793">MNKKKSVKKMTFEPKIPTQKIEEVKHEDIPVPQDTQLVKGKFPPIQLQSHDSVYKYNPGDNIILNIPYDVEKADFLVFEDDTVGLRINGEIIRLDAVEVENDTVVEFGDGECNKICEVKYYLVPKDVII</sequence>
<dbReference type="Proteomes" id="UP001334084">
    <property type="component" value="Chromosome 8"/>
</dbReference>